<dbReference type="InterPro" id="IPR004991">
    <property type="entry name" value="Aerolysin-like"/>
</dbReference>
<feature type="compositionally biased region" description="Low complexity" evidence="1">
    <location>
        <begin position="105"/>
        <end position="121"/>
    </location>
</feature>
<evidence type="ECO:0000313" key="2">
    <source>
        <dbReference type="EMBL" id="KAK2150654.1"/>
    </source>
</evidence>
<dbReference type="CDD" id="cd20237">
    <property type="entry name" value="PFM_LIN24-like"/>
    <property type="match status" value="1"/>
</dbReference>
<gene>
    <name evidence="2" type="ORF">LSH36_396g01008</name>
</gene>
<evidence type="ECO:0000256" key="1">
    <source>
        <dbReference type="SAM" id="MobiDB-lite"/>
    </source>
</evidence>
<dbReference type="Proteomes" id="UP001208570">
    <property type="component" value="Unassembled WGS sequence"/>
</dbReference>
<organism evidence="2 3">
    <name type="scientific">Paralvinella palmiformis</name>
    <dbReference type="NCBI Taxonomy" id="53620"/>
    <lineage>
        <taxon>Eukaryota</taxon>
        <taxon>Metazoa</taxon>
        <taxon>Spiralia</taxon>
        <taxon>Lophotrochozoa</taxon>
        <taxon>Annelida</taxon>
        <taxon>Polychaeta</taxon>
        <taxon>Sedentaria</taxon>
        <taxon>Canalipalpata</taxon>
        <taxon>Terebellida</taxon>
        <taxon>Terebelliformia</taxon>
        <taxon>Alvinellidae</taxon>
        <taxon>Paralvinella</taxon>
    </lineage>
</organism>
<reference evidence="2" key="1">
    <citation type="journal article" date="2023" name="Mol. Biol. Evol.">
        <title>Third-Generation Sequencing Reveals the Adaptive Role of the Epigenome in Three Deep-Sea Polychaetes.</title>
        <authorList>
            <person name="Perez M."/>
            <person name="Aroh O."/>
            <person name="Sun Y."/>
            <person name="Lan Y."/>
            <person name="Juniper S.K."/>
            <person name="Young C.R."/>
            <person name="Angers B."/>
            <person name="Qian P.Y."/>
        </authorList>
    </citation>
    <scope>NUCLEOTIDE SEQUENCE</scope>
    <source>
        <strain evidence="2">P08H-3</strain>
    </source>
</reference>
<feature type="region of interest" description="Disordered" evidence="1">
    <location>
        <begin position="100"/>
        <end position="123"/>
    </location>
</feature>
<evidence type="ECO:0000313" key="3">
    <source>
        <dbReference type="Proteomes" id="UP001208570"/>
    </source>
</evidence>
<comment type="caution">
    <text evidence="2">The sequence shown here is derived from an EMBL/GenBank/DDBJ whole genome shotgun (WGS) entry which is preliminary data.</text>
</comment>
<dbReference type="PANTHER" id="PTHR39369:SF6">
    <property type="entry name" value="LIN-24 (TWENTY-FOUR) LIKE"/>
    <property type="match status" value="1"/>
</dbReference>
<sequence>MLKITALTAARSRIFQLHLSHPAAVMGANDIRFFDLEEAVLDWANLMYDRNARSRKQRRLKRKHFVENQPCLDIEIDWSRLSISHKTVWGPIVDDDFGEPVGPKSGSAATAATSNGSRGAAEAPCLKPNEVKNVAANVLFKTDFSNDTDERQEYCMKVEKTTRSSCTTEIENGLVKGAELSATLNIGDVLEVGAAFTREVSLSKIEGETIEQEMTWAAESTIVVPPHRAATAEMVVLEKQQTGDFVVLTTVRGTVLVRYNSLNDNSLLFSQSGKIHYVIGEYLKQVRSLGKAFRGIDVNKEQGTVIFQTKGRCTFRFGIKQMVRVNQDKKSV</sequence>
<keyword evidence="3" id="KW-1185">Reference proteome</keyword>
<dbReference type="Pfam" id="PF03318">
    <property type="entry name" value="ETX_MTX2"/>
    <property type="match status" value="1"/>
</dbReference>
<name>A0AAD9N1D8_9ANNE</name>
<dbReference type="Gene3D" id="2.170.15.10">
    <property type="entry name" value="Proaerolysin, chain A, domain 3"/>
    <property type="match status" value="1"/>
</dbReference>
<proteinExistence type="predicted"/>
<protein>
    <submittedName>
        <fullName evidence="2">Uncharacterized protein</fullName>
    </submittedName>
</protein>
<dbReference type="EMBL" id="JAODUP010000396">
    <property type="protein sequence ID" value="KAK2150654.1"/>
    <property type="molecule type" value="Genomic_DNA"/>
</dbReference>
<dbReference type="AlphaFoldDB" id="A0AAD9N1D8"/>
<dbReference type="PANTHER" id="PTHR39369">
    <property type="entry name" value="LIN-24 (TWENTY-FOUR) LIKE"/>
    <property type="match status" value="1"/>
</dbReference>
<accession>A0AAD9N1D8</accession>
<dbReference type="SUPFAM" id="SSF56973">
    <property type="entry name" value="Aerolisin/ETX pore-forming domain"/>
    <property type="match status" value="1"/>
</dbReference>